<dbReference type="InterPro" id="IPR004210">
    <property type="entry name" value="BESS_motif"/>
</dbReference>
<gene>
    <name evidence="4" type="ORF">E2C01_048379</name>
</gene>
<name>A0A5B7G698_PORTR</name>
<dbReference type="Pfam" id="PF02944">
    <property type="entry name" value="BESS"/>
    <property type="match status" value="1"/>
</dbReference>
<keyword evidence="1" id="KW-0539">Nucleus</keyword>
<dbReference type="PROSITE" id="PS51031">
    <property type="entry name" value="BESS"/>
    <property type="match status" value="1"/>
</dbReference>
<accession>A0A5B7G698</accession>
<protein>
    <recommendedName>
        <fullName evidence="3">BESS domain-containing protein</fullName>
    </recommendedName>
</protein>
<evidence type="ECO:0000256" key="1">
    <source>
        <dbReference type="PROSITE-ProRule" id="PRU00371"/>
    </source>
</evidence>
<comment type="caution">
    <text evidence="4">The sequence shown here is derived from an EMBL/GenBank/DDBJ whole genome shotgun (WGS) entry which is preliminary data.</text>
</comment>
<feature type="region of interest" description="Disordered" evidence="2">
    <location>
        <begin position="109"/>
        <end position="162"/>
    </location>
</feature>
<dbReference type="AlphaFoldDB" id="A0A5B7G698"/>
<dbReference type="GO" id="GO:0005634">
    <property type="term" value="C:nucleus"/>
    <property type="evidence" value="ECO:0007669"/>
    <property type="project" value="UniProtKB-SubCell"/>
</dbReference>
<dbReference type="OrthoDB" id="6361664at2759"/>
<proteinExistence type="predicted"/>
<evidence type="ECO:0000259" key="3">
    <source>
        <dbReference type="PROSITE" id="PS51031"/>
    </source>
</evidence>
<sequence>MDVELLIAKVYERQPVWNKWNKQHAKRNVVDKMWAEISHELKCEVSDETARRYPTPYGTSSELIIPDLRIGLRPGTHHTPGQQGVLTSHAVVTSLPKSPQVRYQMATVEPTLGTEEDASSSHTKDIHERKDEVREKQWFTSPATRRKKKGASKRSKTDDYNHSILDIEQQRIKYLKEKINHKEDKEDDEDQMFFKSLLPHVKRIPAVQKLTFRSRLQELVQQFAYPVPEISPLPDTHDSSSSASAYTAQVSP</sequence>
<comment type="subcellular location">
    <subcellularLocation>
        <location evidence="1">Nucleus</location>
    </subcellularLocation>
</comment>
<dbReference type="EMBL" id="VSRR010012374">
    <property type="protein sequence ID" value="MPC54462.1"/>
    <property type="molecule type" value="Genomic_DNA"/>
</dbReference>
<evidence type="ECO:0000256" key="2">
    <source>
        <dbReference type="SAM" id="MobiDB-lite"/>
    </source>
</evidence>
<feature type="domain" description="BESS" evidence="3">
    <location>
        <begin position="187"/>
        <end position="226"/>
    </location>
</feature>
<dbReference type="GO" id="GO:0003677">
    <property type="term" value="F:DNA binding"/>
    <property type="evidence" value="ECO:0007669"/>
    <property type="project" value="InterPro"/>
</dbReference>
<feature type="region of interest" description="Disordered" evidence="2">
    <location>
        <begin position="229"/>
        <end position="252"/>
    </location>
</feature>
<feature type="compositionally biased region" description="Polar residues" evidence="2">
    <location>
        <begin position="239"/>
        <end position="252"/>
    </location>
</feature>
<evidence type="ECO:0000313" key="4">
    <source>
        <dbReference type="EMBL" id="MPC54462.1"/>
    </source>
</evidence>
<keyword evidence="5" id="KW-1185">Reference proteome</keyword>
<reference evidence="4 5" key="1">
    <citation type="submission" date="2019-05" db="EMBL/GenBank/DDBJ databases">
        <title>Another draft genome of Portunus trituberculatus and its Hox gene families provides insights of decapod evolution.</title>
        <authorList>
            <person name="Jeong J.-H."/>
            <person name="Song I."/>
            <person name="Kim S."/>
            <person name="Choi T."/>
            <person name="Kim D."/>
            <person name="Ryu S."/>
            <person name="Kim W."/>
        </authorList>
    </citation>
    <scope>NUCLEOTIDE SEQUENCE [LARGE SCALE GENOMIC DNA]</scope>
    <source>
        <tissue evidence="4">Muscle</tissue>
    </source>
</reference>
<dbReference type="Proteomes" id="UP000324222">
    <property type="component" value="Unassembled WGS sequence"/>
</dbReference>
<feature type="compositionally biased region" description="Basic residues" evidence="2">
    <location>
        <begin position="144"/>
        <end position="154"/>
    </location>
</feature>
<feature type="compositionally biased region" description="Basic and acidic residues" evidence="2">
    <location>
        <begin position="122"/>
        <end position="137"/>
    </location>
</feature>
<evidence type="ECO:0000313" key="5">
    <source>
        <dbReference type="Proteomes" id="UP000324222"/>
    </source>
</evidence>
<organism evidence="4 5">
    <name type="scientific">Portunus trituberculatus</name>
    <name type="common">Swimming crab</name>
    <name type="synonym">Neptunus trituberculatus</name>
    <dbReference type="NCBI Taxonomy" id="210409"/>
    <lineage>
        <taxon>Eukaryota</taxon>
        <taxon>Metazoa</taxon>
        <taxon>Ecdysozoa</taxon>
        <taxon>Arthropoda</taxon>
        <taxon>Crustacea</taxon>
        <taxon>Multicrustacea</taxon>
        <taxon>Malacostraca</taxon>
        <taxon>Eumalacostraca</taxon>
        <taxon>Eucarida</taxon>
        <taxon>Decapoda</taxon>
        <taxon>Pleocyemata</taxon>
        <taxon>Brachyura</taxon>
        <taxon>Eubrachyura</taxon>
        <taxon>Portunoidea</taxon>
        <taxon>Portunidae</taxon>
        <taxon>Portuninae</taxon>
        <taxon>Portunus</taxon>
    </lineage>
</organism>